<evidence type="ECO:0000313" key="3">
    <source>
        <dbReference type="EMBL" id="MBU3803538.1"/>
    </source>
</evidence>
<organism evidence="3 4">
    <name type="scientific">Candidatus Cellulosilyticum pullistercoris</name>
    <dbReference type="NCBI Taxonomy" id="2838521"/>
    <lineage>
        <taxon>Bacteria</taxon>
        <taxon>Bacillati</taxon>
        <taxon>Bacillota</taxon>
        <taxon>Clostridia</taxon>
        <taxon>Lachnospirales</taxon>
        <taxon>Cellulosilyticaceae</taxon>
        <taxon>Cellulosilyticum</taxon>
    </lineage>
</organism>
<sequence length="246" mass="27459">MENKILAIVDGREIKQSDLFNLLQSIGQNAASFQSAQGQKQLIDELVMQELLYSDALAQGLQNEEAYKNAVEEMSKTILKQYAMKKLLDTIDATDDEVKEYYDNHASMFTTPEKAVANHILVDTEEEAQKIATEIKNGLDFKEAAMKYSSCPSSSQGGSLGEFTRGQMVPEFEEAAFSMTPGAISEPVKTQFGYHLIQLENIQAAGTMPFEAAKAQAKEHLLLTKRQALYLSKREELGNRYTVEIK</sequence>
<proteinExistence type="predicted"/>
<dbReference type="SUPFAM" id="SSF109998">
    <property type="entry name" value="Triger factor/SurA peptide-binding domain-like"/>
    <property type="match status" value="1"/>
</dbReference>
<evidence type="ECO:0000256" key="1">
    <source>
        <dbReference type="PROSITE-ProRule" id="PRU00278"/>
    </source>
</evidence>
<dbReference type="Pfam" id="PF00639">
    <property type="entry name" value="Rotamase"/>
    <property type="match status" value="1"/>
</dbReference>
<dbReference type="InterPro" id="IPR000297">
    <property type="entry name" value="PPIase_PpiC"/>
</dbReference>
<comment type="caution">
    <text evidence="3">The sequence shown here is derived from an EMBL/GenBank/DDBJ whole genome shotgun (WGS) entry which is preliminary data.</text>
</comment>
<accession>A0A9E2NML8</accession>
<dbReference type="InterPro" id="IPR027304">
    <property type="entry name" value="Trigger_fact/SurA_dom_sf"/>
</dbReference>
<gene>
    <name evidence="3" type="ORF">H9872_02105</name>
</gene>
<dbReference type="EC" id="5.2.1.8" evidence="3"/>
<evidence type="ECO:0000259" key="2">
    <source>
        <dbReference type="PROSITE" id="PS50198"/>
    </source>
</evidence>
<evidence type="ECO:0000313" key="4">
    <source>
        <dbReference type="Proteomes" id="UP000824229"/>
    </source>
</evidence>
<dbReference type="GO" id="GO:0003755">
    <property type="term" value="F:peptidyl-prolyl cis-trans isomerase activity"/>
    <property type="evidence" value="ECO:0007669"/>
    <property type="project" value="UniProtKB-KW"/>
</dbReference>
<dbReference type="AlphaFoldDB" id="A0A9E2NML8"/>
<dbReference type="PROSITE" id="PS50198">
    <property type="entry name" value="PPIC_PPIASE_2"/>
    <property type="match status" value="1"/>
</dbReference>
<dbReference type="InterPro" id="IPR050245">
    <property type="entry name" value="PrsA_foldase"/>
</dbReference>
<protein>
    <submittedName>
        <fullName evidence="3">Peptidylprolyl isomerase</fullName>
        <ecNumber evidence="3">5.2.1.8</ecNumber>
    </submittedName>
</protein>
<dbReference type="Proteomes" id="UP000824229">
    <property type="component" value="Unassembled WGS sequence"/>
</dbReference>
<dbReference type="EMBL" id="JAHLFQ010000040">
    <property type="protein sequence ID" value="MBU3803538.1"/>
    <property type="molecule type" value="Genomic_DNA"/>
</dbReference>
<dbReference type="PANTHER" id="PTHR47245:SF2">
    <property type="entry name" value="PEPTIDYL-PROLYL CIS-TRANS ISOMERASE HP_0175-RELATED"/>
    <property type="match status" value="1"/>
</dbReference>
<keyword evidence="1 3" id="KW-0413">Isomerase</keyword>
<dbReference type="Gene3D" id="3.10.50.40">
    <property type="match status" value="1"/>
</dbReference>
<reference evidence="3" key="2">
    <citation type="submission" date="2021-04" db="EMBL/GenBank/DDBJ databases">
        <authorList>
            <person name="Gilroy R."/>
        </authorList>
    </citation>
    <scope>NUCLEOTIDE SEQUENCE</scope>
    <source>
        <strain evidence="3">B5-657</strain>
    </source>
</reference>
<dbReference type="InterPro" id="IPR046357">
    <property type="entry name" value="PPIase_dom_sf"/>
</dbReference>
<dbReference type="SUPFAM" id="SSF54534">
    <property type="entry name" value="FKBP-like"/>
    <property type="match status" value="1"/>
</dbReference>
<dbReference type="PANTHER" id="PTHR47245">
    <property type="entry name" value="PEPTIDYLPROLYL ISOMERASE"/>
    <property type="match status" value="1"/>
</dbReference>
<dbReference type="Gene3D" id="1.10.8.1040">
    <property type="match status" value="1"/>
</dbReference>
<name>A0A9E2NML8_9FIRM</name>
<feature type="domain" description="PpiC" evidence="2">
    <location>
        <begin position="112"/>
        <end position="201"/>
    </location>
</feature>
<keyword evidence="1" id="KW-0697">Rotamase</keyword>
<reference evidence="3" key="1">
    <citation type="journal article" date="2021" name="PeerJ">
        <title>Extensive microbial diversity within the chicken gut microbiome revealed by metagenomics and culture.</title>
        <authorList>
            <person name="Gilroy R."/>
            <person name="Ravi A."/>
            <person name="Getino M."/>
            <person name="Pursley I."/>
            <person name="Horton D.L."/>
            <person name="Alikhan N.F."/>
            <person name="Baker D."/>
            <person name="Gharbi K."/>
            <person name="Hall N."/>
            <person name="Watson M."/>
            <person name="Adriaenssens E.M."/>
            <person name="Foster-Nyarko E."/>
            <person name="Jarju S."/>
            <person name="Secka A."/>
            <person name="Antonio M."/>
            <person name="Oren A."/>
            <person name="Chaudhuri R.R."/>
            <person name="La Ragione R."/>
            <person name="Hildebrand F."/>
            <person name="Pallen M.J."/>
        </authorList>
    </citation>
    <scope>NUCLEOTIDE SEQUENCE</scope>
    <source>
        <strain evidence="3">B5-657</strain>
    </source>
</reference>